<reference evidence="4" key="1">
    <citation type="journal article" date="2017" name="Res. Microbiol.">
        <title>Comparative genomics of extrachromosomal elements in Bacillus thuringiensis subsp. israelensis.</title>
        <authorList>
            <person name="Bolotin A."/>
            <person name="Gillis A."/>
            <person name="Sanchis V."/>
            <person name="Nielsen-LeRoux C."/>
            <person name="Mahillon J."/>
            <person name="Lereclus D."/>
            <person name="Sorokin A."/>
        </authorList>
    </citation>
    <scope>NUCLEOTIDE SEQUENCE</scope>
    <source>
        <strain evidence="4">AM65-52</strain>
        <plasmid evidence="4">pAM65-52-3-235K</plasmid>
    </source>
</reference>
<dbReference type="SUPFAM" id="SSF160537">
    <property type="entry name" value="SpoVG-like"/>
    <property type="match status" value="1"/>
</dbReference>
<dbReference type="GO" id="GO:0000917">
    <property type="term" value="P:division septum assembly"/>
    <property type="evidence" value="ECO:0007669"/>
    <property type="project" value="UniProtKB-KW"/>
</dbReference>
<evidence type="ECO:0000256" key="1">
    <source>
        <dbReference type="ARBA" id="ARBA00022618"/>
    </source>
</evidence>
<dbReference type="EMBL" id="CP013278">
    <property type="protein sequence ID" value="AND28490.1"/>
    <property type="molecule type" value="Genomic_DNA"/>
</dbReference>
<dbReference type="InterPro" id="IPR007170">
    <property type="entry name" value="SpoVG"/>
</dbReference>
<dbReference type="PATRIC" id="fig|1430.6.peg.2154"/>
<sequence>MEYGLIVTDVKMKIKDGNGMKAICNIVVNGMLALNDIRIVENRSGKLMVAMPSKKMGDGRFKDLANPVNAEARRIIEDAVIGEYNKLTSLSNELFALIG</sequence>
<dbReference type="Pfam" id="PF04026">
    <property type="entry name" value="SpoVG"/>
    <property type="match status" value="1"/>
</dbReference>
<evidence type="ECO:0000313" key="4">
    <source>
        <dbReference type="EMBL" id="AND28490.1"/>
    </source>
</evidence>
<evidence type="ECO:0000256" key="2">
    <source>
        <dbReference type="ARBA" id="ARBA00023210"/>
    </source>
</evidence>
<proteinExistence type="predicted"/>
<keyword evidence="3" id="KW-0131">Cell cycle</keyword>
<dbReference type="PANTHER" id="PTHR38429">
    <property type="entry name" value="SEPTATION PROTEIN SPOVG-RELATED"/>
    <property type="match status" value="1"/>
</dbReference>
<protein>
    <submittedName>
        <fullName evidence="4">Stage V sporulation protein G</fullName>
    </submittedName>
</protein>
<organism evidence="4">
    <name type="scientific">Bacillus thuringiensis subsp. israelensis</name>
    <dbReference type="NCBI Taxonomy" id="1430"/>
    <lineage>
        <taxon>Bacteria</taxon>
        <taxon>Bacillati</taxon>
        <taxon>Bacillota</taxon>
        <taxon>Bacilli</taxon>
        <taxon>Bacillales</taxon>
        <taxon>Bacillaceae</taxon>
        <taxon>Bacillus</taxon>
        <taxon>Bacillus cereus group</taxon>
    </lineage>
</organism>
<dbReference type="AlphaFoldDB" id="A0A160LJW8"/>
<geneLocation type="plasmid" evidence="4">
    <name>pAM65-52-3-235K</name>
</geneLocation>
<dbReference type="GO" id="GO:0030435">
    <property type="term" value="P:sporulation resulting in formation of a cellular spore"/>
    <property type="evidence" value="ECO:0007669"/>
    <property type="project" value="InterPro"/>
</dbReference>
<name>A0A160LJW8_BACTI</name>
<keyword evidence="1" id="KW-0132">Cell division</keyword>
<dbReference type="Gene3D" id="3.30.1120.40">
    <property type="entry name" value="Stage V sporulation protein G"/>
    <property type="match status" value="1"/>
</dbReference>
<keyword evidence="4" id="KW-0614">Plasmid</keyword>
<dbReference type="PANTHER" id="PTHR38429:SF1">
    <property type="entry name" value="SEPTATION PROTEIN SPOVG-RELATED"/>
    <property type="match status" value="1"/>
</dbReference>
<accession>A0A160LJW8</accession>
<dbReference type="InterPro" id="IPR036751">
    <property type="entry name" value="SpoVG_sf"/>
</dbReference>
<gene>
    <name evidence="4" type="ORF">ATN07_32700</name>
</gene>
<keyword evidence="2" id="KW-0717">Septation</keyword>
<evidence type="ECO:0000256" key="3">
    <source>
        <dbReference type="ARBA" id="ARBA00023306"/>
    </source>
</evidence>
<dbReference type="RefSeq" id="WP_000455658.1">
    <property type="nucleotide sequence ID" value="NZ_CP013278.1"/>
</dbReference>